<dbReference type="InterPro" id="IPR045518">
    <property type="entry name" value="2EXR"/>
</dbReference>
<dbReference type="EMBL" id="FJVC01000016">
    <property type="protein sequence ID" value="CZT41092.1"/>
    <property type="molecule type" value="Genomic_DNA"/>
</dbReference>
<organism evidence="2 3">
    <name type="scientific">Rhynchosporium secalis</name>
    <name type="common">Barley scald fungus</name>
    <dbReference type="NCBI Taxonomy" id="38038"/>
    <lineage>
        <taxon>Eukaryota</taxon>
        <taxon>Fungi</taxon>
        <taxon>Dikarya</taxon>
        <taxon>Ascomycota</taxon>
        <taxon>Pezizomycotina</taxon>
        <taxon>Leotiomycetes</taxon>
        <taxon>Helotiales</taxon>
        <taxon>Ploettnerulaceae</taxon>
        <taxon>Rhynchosporium</taxon>
    </lineage>
</organism>
<evidence type="ECO:0000259" key="1">
    <source>
        <dbReference type="Pfam" id="PF20150"/>
    </source>
</evidence>
<protein>
    <recommendedName>
        <fullName evidence="1">2EXR domain-containing protein</fullName>
    </recommendedName>
</protein>
<dbReference type="Pfam" id="PF20150">
    <property type="entry name" value="2EXR"/>
    <property type="match status" value="1"/>
</dbReference>
<keyword evidence="3" id="KW-1185">Reference proteome</keyword>
<evidence type="ECO:0000313" key="2">
    <source>
        <dbReference type="EMBL" id="CZT41092.1"/>
    </source>
</evidence>
<evidence type="ECO:0000313" key="3">
    <source>
        <dbReference type="Proteomes" id="UP000177625"/>
    </source>
</evidence>
<dbReference type="AlphaFoldDB" id="A0A1E1LW39"/>
<proteinExistence type="predicted"/>
<sequence length="307" mass="34671">MALLSNVNAPPPPLAAAVTGAPAWQLISFQNYDLLHRSLTEIDHCNDFSLVDFLADIPLSSSSPLLSQAQNLARKPLTEFTLFSKLCSELQIKVWAHTYTGLEGRKLNIVPPLAEVPPLLQACFDSRKLGLGIYKRQEHAGRPSVPSFVSMIDFQKDTLQLTARGVYENPQRDSGCSHLYFYESNSSSPPIQILDFLNNLLIYATHHYPDLCKHVQRMALRTCYLDINLGIPSEWSPIADFLKETFPILKSVGIISLGVGEVPGFDEDWSQQRKQFEKYRESCVRESLVDLQRQGRLEYINPPAFEF</sequence>
<feature type="domain" description="2EXR" evidence="1">
    <location>
        <begin position="80"/>
        <end position="159"/>
    </location>
</feature>
<name>A0A1E1LW39_RHYSE</name>
<reference evidence="3" key="1">
    <citation type="submission" date="2016-03" db="EMBL/GenBank/DDBJ databases">
        <authorList>
            <person name="Guldener U."/>
        </authorList>
    </citation>
    <scope>NUCLEOTIDE SEQUENCE [LARGE SCALE GENOMIC DNA]</scope>
</reference>
<gene>
    <name evidence="2" type="ORF">RSE6_00781</name>
</gene>
<accession>A0A1E1LW39</accession>
<dbReference type="Proteomes" id="UP000177625">
    <property type="component" value="Unassembled WGS sequence"/>
</dbReference>